<protein>
    <recommendedName>
        <fullName evidence="2">Stage 0 sporulation protein A homolog</fullName>
    </recommendedName>
</protein>
<proteinExistence type="predicted"/>
<keyword evidence="4 10" id="KW-0597">Phosphoprotein</keyword>
<evidence type="ECO:0000259" key="11">
    <source>
        <dbReference type="PROSITE" id="PS01124"/>
    </source>
</evidence>
<dbReference type="SMART" id="SM00448">
    <property type="entry name" value="REC"/>
    <property type="match status" value="1"/>
</dbReference>
<evidence type="ECO:0000256" key="9">
    <source>
        <dbReference type="ARBA" id="ARBA00024867"/>
    </source>
</evidence>
<evidence type="ECO:0000256" key="3">
    <source>
        <dbReference type="ARBA" id="ARBA00022490"/>
    </source>
</evidence>
<comment type="subcellular location">
    <subcellularLocation>
        <location evidence="1">Cytoplasm</location>
    </subcellularLocation>
</comment>
<evidence type="ECO:0000256" key="1">
    <source>
        <dbReference type="ARBA" id="ARBA00004496"/>
    </source>
</evidence>
<feature type="domain" description="Response regulatory" evidence="12">
    <location>
        <begin position="3"/>
        <end position="120"/>
    </location>
</feature>
<dbReference type="GO" id="GO:0043565">
    <property type="term" value="F:sequence-specific DNA binding"/>
    <property type="evidence" value="ECO:0007669"/>
    <property type="project" value="InterPro"/>
</dbReference>
<dbReference type="RefSeq" id="WP_069152250.1">
    <property type="nucleotide sequence ID" value="NZ_MCGH01000002.1"/>
</dbReference>
<dbReference type="InterPro" id="IPR051552">
    <property type="entry name" value="HptR"/>
</dbReference>
<dbReference type="PRINTS" id="PR00032">
    <property type="entry name" value="HTHARAC"/>
</dbReference>
<accession>A0A1E3ABS2</accession>
<dbReference type="PROSITE" id="PS50110">
    <property type="entry name" value="RESPONSE_REGULATORY"/>
    <property type="match status" value="1"/>
</dbReference>
<evidence type="ECO:0000256" key="4">
    <source>
        <dbReference type="ARBA" id="ARBA00022553"/>
    </source>
</evidence>
<dbReference type="SUPFAM" id="SSF52172">
    <property type="entry name" value="CheY-like"/>
    <property type="match status" value="1"/>
</dbReference>
<dbReference type="InterPro" id="IPR018060">
    <property type="entry name" value="HTH_AraC"/>
</dbReference>
<evidence type="ECO:0000256" key="6">
    <source>
        <dbReference type="ARBA" id="ARBA00023015"/>
    </source>
</evidence>
<dbReference type="GO" id="GO:0005737">
    <property type="term" value="C:cytoplasm"/>
    <property type="evidence" value="ECO:0007669"/>
    <property type="project" value="UniProtKB-SubCell"/>
</dbReference>
<keyword evidence="5" id="KW-0902">Two-component regulatory system</keyword>
<dbReference type="InterPro" id="IPR011006">
    <property type="entry name" value="CheY-like_superfamily"/>
</dbReference>
<sequence length="531" mass="60488">MYRTLIVDDEPLMRTYLANNLTAICPFFSVTGIASDGKEAMDWLQKQRFDLVITDIRMPEMDGLGLSKYIYEAFPQTKVIILSGYNEFEYARNALKYQVTDYLLKPLNDNDLSDVLMNVREQLDGERQDHPGSSGTGREMDFHDLGGLFLSAVIEENPGQFYALYEELEKASFTLEGKYSCVMLLSLDGPGLLLSDGTALDITVCQFRLWKLCQDYCRTNHILASKNNNGDIYFLLTADSTQELHELALRIFRDLTGTVLPHRFPRILISCGQPVSDIPELTSSASHASLASALSLLGEYPPYFYEGYLQNQDLITQLQDICSSIYRDYLSSDREKLYVDSASYAAFFKDSLNAASLLRYGTYLLHYLCSRSHIKIHYRKAAYEKLFTSVDSFLSTGSFSEEKVTEALHASVCSLLSPNKPLQLSESRQIAENARKYILSHYQEQISLSQIAEEIGVNSCYLSDIFHKLMGEPYSRYLLRIRMEQAARLLRENPREKIYKIAERTGFVSSKHFISVFKKYYGTTPAAYTPK</sequence>
<organism evidence="13 14">
    <name type="scientific">Eisenbergiella tayi</name>
    <dbReference type="NCBI Taxonomy" id="1432052"/>
    <lineage>
        <taxon>Bacteria</taxon>
        <taxon>Bacillati</taxon>
        <taxon>Bacillota</taxon>
        <taxon>Clostridia</taxon>
        <taxon>Lachnospirales</taxon>
        <taxon>Lachnospiraceae</taxon>
        <taxon>Eisenbergiella</taxon>
    </lineage>
</organism>
<keyword evidence="8" id="KW-0804">Transcription</keyword>
<dbReference type="PANTHER" id="PTHR42713:SF3">
    <property type="entry name" value="TRANSCRIPTIONAL REGULATORY PROTEIN HPTR"/>
    <property type="match status" value="1"/>
</dbReference>
<dbReference type="InterPro" id="IPR009057">
    <property type="entry name" value="Homeodomain-like_sf"/>
</dbReference>
<dbReference type="Gene3D" id="1.10.10.60">
    <property type="entry name" value="Homeodomain-like"/>
    <property type="match status" value="2"/>
</dbReference>
<name>A0A1E3ABS2_9FIRM</name>
<evidence type="ECO:0000259" key="12">
    <source>
        <dbReference type="PROSITE" id="PS50110"/>
    </source>
</evidence>
<dbReference type="InterPro" id="IPR001789">
    <property type="entry name" value="Sig_transdc_resp-reg_receiver"/>
</dbReference>
<feature type="domain" description="HTH araC/xylS-type" evidence="11">
    <location>
        <begin position="432"/>
        <end position="531"/>
    </location>
</feature>
<evidence type="ECO:0000313" key="13">
    <source>
        <dbReference type="EMBL" id="ODM06225.1"/>
    </source>
</evidence>
<keyword evidence="6" id="KW-0805">Transcription regulation</keyword>
<dbReference type="Gene3D" id="3.40.50.2300">
    <property type="match status" value="1"/>
</dbReference>
<dbReference type="Pfam" id="PF12833">
    <property type="entry name" value="HTH_18"/>
    <property type="match status" value="1"/>
</dbReference>
<comment type="caution">
    <text evidence="13">The sequence shown here is derived from an EMBL/GenBank/DDBJ whole genome shotgun (WGS) entry which is preliminary data.</text>
</comment>
<dbReference type="CDD" id="cd17536">
    <property type="entry name" value="REC_YesN-like"/>
    <property type="match status" value="1"/>
</dbReference>
<dbReference type="AlphaFoldDB" id="A0A1E3ABS2"/>
<dbReference type="SUPFAM" id="SSF46689">
    <property type="entry name" value="Homeodomain-like"/>
    <property type="match status" value="2"/>
</dbReference>
<dbReference type="PATRIC" id="fig|1432052.4.peg.2366"/>
<keyword evidence="3" id="KW-0963">Cytoplasm</keyword>
<reference evidence="13 14" key="1">
    <citation type="submission" date="2016-07" db="EMBL/GenBank/DDBJ databases">
        <title>Characterization of isolates of Eisenbergiella tayi derived from blood cultures, using whole genome sequencing.</title>
        <authorList>
            <person name="Burdz T."/>
            <person name="Wiebe D."/>
            <person name="Huynh C."/>
            <person name="Bernard K."/>
        </authorList>
    </citation>
    <scope>NUCLEOTIDE SEQUENCE [LARGE SCALE GENOMIC DNA]</scope>
    <source>
        <strain evidence="13 14">NML 110608</strain>
    </source>
</reference>
<dbReference type="PROSITE" id="PS00041">
    <property type="entry name" value="HTH_ARAC_FAMILY_1"/>
    <property type="match status" value="1"/>
</dbReference>
<feature type="modified residue" description="4-aspartylphosphate" evidence="10">
    <location>
        <position position="55"/>
    </location>
</feature>
<dbReference type="InterPro" id="IPR018062">
    <property type="entry name" value="HTH_AraC-typ_CS"/>
</dbReference>
<dbReference type="EMBL" id="MCGH01000002">
    <property type="protein sequence ID" value="ODM06225.1"/>
    <property type="molecule type" value="Genomic_DNA"/>
</dbReference>
<dbReference type="PANTHER" id="PTHR42713">
    <property type="entry name" value="HISTIDINE KINASE-RELATED"/>
    <property type="match status" value="1"/>
</dbReference>
<dbReference type="GO" id="GO:0000160">
    <property type="term" value="P:phosphorelay signal transduction system"/>
    <property type="evidence" value="ECO:0007669"/>
    <property type="project" value="UniProtKB-KW"/>
</dbReference>
<evidence type="ECO:0000256" key="7">
    <source>
        <dbReference type="ARBA" id="ARBA00023125"/>
    </source>
</evidence>
<dbReference type="InterPro" id="IPR020449">
    <property type="entry name" value="Tscrpt_reg_AraC-type_HTH"/>
</dbReference>
<dbReference type="PROSITE" id="PS01124">
    <property type="entry name" value="HTH_ARAC_FAMILY_2"/>
    <property type="match status" value="1"/>
</dbReference>
<keyword evidence="7" id="KW-0238">DNA-binding</keyword>
<gene>
    <name evidence="13" type="ORF">BEI61_02114</name>
</gene>
<dbReference type="GO" id="GO:0003700">
    <property type="term" value="F:DNA-binding transcription factor activity"/>
    <property type="evidence" value="ECO:0007669"/>
    <property type="project" value="InterPro"/>
</dbReference>
<dbReference type="Proteomes" id="UP000094067">
    <property type="component" value="Unassembled WGS sequence"/>
</dbReference>
<evidence type="ECO:0000256" key="10">
    <source>
        <dbReference type="PROSITE-ProRule" id="PRU00169"/>
    </source>
</evidence>
<evidence type="ECO:0000313" key="14">
    <source>
        <dbReference type="Proteomes" id="UP000094067"/>
    </source>
</evidence>
<evidence type="ECO:0000256" key="2">
    <source>
        <dbReference type="ARBA" id="ARBA00018672"/>
    </source>
</evidence>
<evidence type="ECO:0000256" key="8">
    <source>
        <dbReference type="ARBA" id="ARBA00023163"/>
    </source>
</evidence>
<dbReference type="SMART" id="SM00342">
    <property type="entry name" value="HTH_ARAC"/>
    <property type="match status" value="1"/>
</dbReference>
<evidence type="ECO:0000256" key="5">
    <source>
        <dbReference type="ARBA" id="ARBA00023012"/>
    </source>
</evidence>
<dbReference type="Pfam" id="PF00072">
    <property type="entry name" value="Response_reg"/>
    <property type="match status" value="1"/>
</dbReference>
<comment type="function">
    <text evidence="9">May play the central regulatory role in sporulation. It may be an element of the effector pathway responsible for the activation of sporulation genes in response to nutritional stress. Spo0A may act in concert with spo0H (a sigma factor) to control the expression of some genes that are critical to the sporulation process.</text>
</comment>